<sequence length="275" mass="31538">MYYLTRQTAFEASHYNRIPELGDAENFALFGAAANPNSHGHNYVLEVMVKGDVDADDGMVINLVTLDALLKTEVLANYDHKHLNRQHPVFAKNPHLQPTCENITMEIWQRLVPSLPEEMLHRVRLYESTSNFADYYGDGPMVYLTKAYEFSAAHRLHSHVLSDEENQDIFGKCNNPAGHGHNYVLEVTVKGDVDKRTGLVAGLNFLDEIVQKQVYARFDYKHLNVDTPEFETLNPTSENFVKVLWDVLVPNLRPVVLHRLRLRETPKNHFDYYGA</sequence>
<comment type="cofactor">
    <cofactor evidence="1">
        <name>Zn(2+)</name>
        <dbReference type="ChEBI" id="CHEBI:29105"/>
    </cofactor>
</comment>
<comment type="similarity">
    <text evidence="3">Belongs to the PTPS family.</text>
</comment>
<name>A0AA35XES9_GEOBA</name>
<dbReference type="PANTHER" id="PTHR12589">
    <property type="entry name" value="PYRUVOYL TETRAHYDROBIOPTERIN SYNTHASE"/>
    <property type="match status" value="1"/>
</dbReference>
<comment type="pathway">
    <text evidence="2">Cofactor biosynthesis; tetrahydrobiopterin biosynthesis; tetrahydrobiopterin from 7,8-dihydroneopterin triphosphate: step 1/3.</text>
</comment>
<dbReference type="InterPro" id="IPR007115">
    <property type="entry name" value="6-PTP_synth/QueD"/>
</dbReference>
<keyword evidence="7" id="KW-0783">Tetrahydrobiopterin biosynthesis</keyword>
<keyword evidence="8" id="KW-0456">Lyase</keyword>
<evidence type="ECO:0000256" key="3">
    <source>
        <dbReference type="ARBA" id="ARBA00009164"/>
    </source>
</evidence>
<dbReference type="EMBL" id="CASHTH010003812">
    <property type="protein sequence ID" value="CAI8049721.1"/>
    <property type="molecule type" value="Genomic_DNA"/>
</dbReference>
<evidence type="ECO:0000256" key="1">
    <source>
        <dbReference type="ARBA" id="ARBA00001947"/>
    </source>
</evidence>
<organism evidence="9 10">
    <name type="scientific">Geodia barretti</name>
    <name type="common">Barrett's horny sponge</name>
    <dbReference type="NCBI Taxonomy" id="519541"/>
    <lineage>
        <taxon>Eukaryota</taxon>
        <taxon>Metazoa</taxon>
        <taxon>Porifera</taxon>
        <taxon>Demospongiae</taxon>
        <taxon>Heteroscleromorpha</taxon>
        <taxon>Tetractinellida</taxon>
        <taxon>Astrophorina</taxon>
        <taxon>Geodiidae</taxon>
        <taxon>Geodia</taxon>
    </lineage>
</organism>
<proteinExistence type="inferred from homology"/>
<dbReference type="PANTHER" id="PTHR12589:SF7">
    <property type="entry name" value="6-PYRUVOYL TETRAHYDROBIOPTERIN SYNTHASE"/>
    <property type="match status" value="1"/>
</dbReference>
<reference evidence="9" key="1">
    <citation type="submission" date="2023-03" db="EMBL/GenBank/DDBJ databases">
        <authorList>
            <person name="Steffen K."/>
            <person name="Cardenas P."/>
        </authorList>
    </citation>
    <scope>NUCLEOTIDE SEQUENCE</scope>
</reference>
<protein>
    <recommendedName>
        <fullName evidence="4">6-pyruvoyltetrahydropterin synthase</fullName>
        <ecNumber evidence="4">4.2.3.12</ecNumber>
    </recommendedName>
</protein>
<dbReference type="InterPro" id="IPR038418">
    <property type="entry name" value="6-PTP_synth/QueD_sf"/>
</dbReference>
<dbReference type="Gene3D" id="3.30.479.10">
    <property type="entry name" value="6-pyruvoyl tetrahydropterin synthase/QueD"/>
    <property type="match status" value="2"/>
</dbReference>
<gene>
    <name evidence="9" type="ORF">GBAR_LOCUS27366</name>
</gene>
<keyword evidence="6" id="KW-0862">Zinc</keyword>
<keyword evidence="5" id="KW-0479">Metal-binding</keyword>
<dbReference type="Proteomes" id="UP001174909">
    <property type="component" value="Unassembled WGS sequence"/>
</dbReference>
<evidence type="ECO:0000256" key="2">
    <source>
        <dbReference type="ARBA" id="ARBA00005126"/>
    </source>
</evidence>
<dbReference type="GO" id="GO:0046872">
    <property type="term" value="F:metal ion binding"/>
    <property type="evidence" value="ECO:0007669"/>
    <property type="project" value="UniProtKB-KW"/>
</dbReference>
<evidence type="ECO:0000313" key="10">
    <source>
        <dbReference type="Proteomes" id="UP001174909"/>
    </source>
</evidence>
<dbReference type="SUPFAM" id="SSF55620">
    <property type="entry name" value="Tetrahydrobiopterin biosynthesis enzymes-like"/>
    <property type="match status" value="2"/>
</dbReference>
<evidence type="ECO:0000256" key="5">
    <source>
        <dbReference type="ARBA" id="ARBA00022723"/>
    </source>
</evidence>
<comment type="caution">
    <text evidence="9">The sequence shown here is derived from an EMBL/GenBank/DDBJ whole genome shotgun (WGS) entry which is preliminary data.</text>
</comment>
<evidence type="ECO:0000256" key="4">
    <source>
        <dbReference type="ARBA" id="ARBA00013100"/>
    </source>
</evidence>
<evidence type="ECO:0000313" key="9">
    <source>
        <dbReference type="EMBL" id="CAI8049721.1"/>
    </source>
</evidence>
<accession>A0AA35XES9</accession>
<dbReference type="Pfam" id="PF01242">
    <property type="entry name" value="PTPS"/>
    <property type="match status" value="2"/>
</dbReference>
<dbReference type="GO" id="GO:0003874">
    <property type="term" value="F:6-pyruvoyltetrahydropterin synthase activity"/>
    <property type="evidence" value="ECO:0007669"/>
    <property type="project" value="UniProtKB-EC"/>
</dbReference>
<evidence type="ECO:0000256" key="7">
    <source>
        <dbReference type="ARBA" id="ARBA00023007"/>
    </source>
</evidence>
<evidence type="ECO:0000256" key="6">
    <source>
        <dbReference type="ARBA" id="ARBA00022833"/>
    </source>
</evidence>
<keyword evidence="10" id="KW-1185">Reference proteome</keyword>
<dbReference type="PROSITE" id="PS00987">
    <property type="entry name" value="PTPS_1"/>
    <property type="match status" value="1"/>
</dbReference>
<evidence type="ECO:0000256" key="8">
    <source>
        <dbReference type="ARBA" id="ARBA00023239"/>
    </source>
</evidence>
<dbReference type="AlphaFoldDB" id="A0AA35XES9"/>
<dbReference type="GO" id="GO:0006729">
    <property type="term" value="P:tetrahydrobiopterin biosynthetic process"/>
    <property type="evidence" value="ECO:0007669"/>
    <property type="project" value="UniProtKB-KW"/>
</dbReference>
<dbReference type="EC" id="4.2.3.12" evidence="4"/>
<dbReference type="FunFam" id="3.30.479.10:FF:000003">
    <property type="entry name" value="6-pyruvoyl tetrahydrobiopterin synthase"/>
    <property type="match status" value="1"/>
</dbReference>
<dbReference type="InterPro" id="IPR022470">
    <property type="entry name" value="PTPS_Cys_AS"/>
</dbReference>